<feature type="region of interest" description="Disordered" evidence="6">
    <location>
        <begin position="413"/>
        <end position="459"/>
    </location>
</feature>
<dbReference type="AlphaFoldDB" id="A0AAY4C9R4"/>
<evidence type="ECO:0000256" key="2">
    <source>
        <dbReference type="ARBA" id="ARBA00054402"/>
    </source>
</evidence>
<evidence type="ECO:0000256" key="4">
    <source>
        <dbReference type="ARBA" id="ARBA00075003"/>
    </source>
</evidence>
<reference evidence="8 9" key="1">
    <citation type="submission" date="2020-06" db="EMBL/GenBank/DDBJ databases">
        <authorList>
            <consortium name="Wellcome Sanger Institute Data Sharing"/>
        </authorList>
    </citation>
    <scope>NUCLEOTIDE SEQUENCE [LARGE SCALE GENOMIC DNA]</scope>
</reference>
<dbReference type="Pfam" id="PF15429">
    <property type="entry name" value="DUF4628"/>
    <property type="match status" value="1"/>
</dbReference>
<proteinExistence type="predicted"/>
<gene>
    <name evidence="8" type="primary">nos1apa</name>
</gene>
<dbReference type="PROSITE" id="PS01179">
    <property type="entry name" value="PID"/>
    <property type="match status" value="1"/>
</dbReference>
<dbReference type="Pfam" id="PF00640">
    <property type="entry name" value="PID"/>
    <property type="match status" value="1"/>
</dbReference>
<dbReference type="PANTHER" id="PTHR11232">
    <property type="entry name" value="PHOSPHOTYROSINE INTERACTION DOMAIN-CONTAINING FAMILY MEMBER"/>
    <property type="match status" value="1"/>
</dbReference>
<evidence type="ECO:0000256" key="5">
    <source>
        <dbReference type="ARBA" id="ARBA00075107"/>
    </source>
</evidence>
<dbReference type="Ensembl" id="ENSDCDT00010036504.1">
    <property type="protein sequence ID" value="ENSDCDP00010029504.1"/>
    <property type="gene ID" value="ENSDCDG00010018725.1"/>
</dbReference>
<comment type="function">
    <text evidence="2">Adapter protein involved in neuronal nitric-oxide (NO) synthesis regulation via its association with nNOS/NOS1. The complex formed with NOS1 and synapsins is necessary for specific NO and synapsin functions at a presynaptic level. Mediates an indirect interaction between NOS1 and RASD1 leading to enhance the ability of NOS1 to activate RASD1. Competes with DLG4 for interaction with NOS1, possibly affecting NOS1 activity by regulating the interaction between NOS1 and DLG4. In kidney podocytes, plays a role in podosomes and filopodia formation through CDC42 activation.</text>
</comment>
<name>A0AAY4C9R4_9TELE</name>
<evidence type="ECO:0000313" key="8">
    <source>
        <dbReference type="Ensembl" id="ENSDCDP00010029504.1"/>
    </source>
</evidence>
<sequence>MPAKTKYNLVDDGHDLRIPLHNEEAFQHGINFEAKYIGSLDVARPNSRVEIVAAMRRIRYEFKVKNIKKKKVNIIVSVDGVKVALRKKKKKKEWTWDESKMMVMQDPIYRIFYVSHDSQDLKIFSYIARDGQSNVFRCNVFKSKKKSQAMRIVRTVGQAFEVCHKLSLQHTQQNADGQEDGDSDKTCTGVADRELTGAEKTVAEETDIDAEELPLPDSTADEFTRGVTDLDATKKDEDHTKDKKVSEEPSILLATPKLLLPSSSQLPAGSPLSVHHQIQLLQQELQQQQQQTQVAVAQVHLLKDQLSAEATARLEAQARVHQLLLQNKDLLQHISLLVKQVQELEVKLAGHGSMGSQDSLLEITFRANVPPVLCDPTTPRPEEVALPQLNDGTQLALPLGSPLVDQSMFENSIAGQQPKPQGSRLGPSSGYRSGSSTGLLPGPAESSGPSGQKSGSGQHLKNALNLGKAVGAKVNDLLRRKDPGSLGDIGVTEVNKNVGAVWSCMEGVAHSNATDNHDFFPRLDPPPPTVKKRLPRALKTTQDMMISSDPVVASPEVSESSILSSPDKVSLISQEKEVEKNEAVKAAEPTSPLSSDVKDEQHTKEEEVWVTKADAVVADGKKELRIDEGNEDQSQLQLSIPDLIHKDTLDPKQKLCGSDGRLSSTPCPGRGGVRISVGEDLLENGTVDYSTPRNRSPSVEAEEPHPDLLSFE</sequence>
<feature type="region of interest" description="Disordered" evidence="6">
    <location>
        <begin position="579"/>
        <end position="606"/>
    </location>
</feature>
<feature type="region of interest" description="Disordered" evidence="6">
    <location>
        <begin position="651"/>
        <end position="712"/>
    </location>
</feature>
<evidence type="ECO:0000313" key="9">
    <source>
        <dbReference type="Proteomes" id="UP000694580"/>
    </source>
</evidence>
<dbReference type="CDD" id="cd01270">
    <property type="entry name" value="PTB_CAPON-like"/>
    <property type="match status" value="1"/>
</dbReference>
<dbReference type="InterPro" id="IPR027851">
    <property type="entry name" value="DUF4628"/>
</dbReference>
<feature type="compositionally biased region" description="Basic and acidic residues" evidence="6">
    <location>
        <begin position="596"/>
        <end position="606"/>
    </location>
</feature>
<dbReference type="FunFam" id="2.30.29.30:FF:000124">
    <property type="entry name" value="carboxyl-terminal PDZ ligand of neuronal nitric oxide synthase protein-like"/>
    <property type="match status" value="1"/>
</dbReference>
<evidence type="ECO:0000259" key="7">
    <source>
        <dbReference type="PROSITE" id="PS01179"/>
    </source>
</evidence>
<dbReference type="GeneTree" id="ENSGT00510000046975"/>
<dbReference type="Gene3D" id="2.30.29.30">
    <property type="entry name" value="Pleckstrin-homology domain (PH domain)/Phosphotyrosine-binding domain (PTB)"/>
    <property type="match status" value="1"/>
</dbReference>
<keyword evidence="1" id="KW-0175">Coiled coil</keyword>
<dbReference type="PANTHER" id="PTHR11232:SF76">
    <property type="entry name" value="CARBOXYL-TERMINAL PDZ LIGAND OF NEURONAL NITRIC OXIDE SYNTHASE PROTEIN"/>
    <property type="match status" value="1"/>
</dbReference>
<organism evidence="8 9">
    <name type="scientific">Denticeps clupeoides</name>
    <name type="common">denticle herring</name>
    <dbReference type="NCBI Taxonomy" id="299321"/>
    <lineage>
        <taxon>Eukaryota</taxon>
        <taxon>Metazoa</taxon>
        <taxon>Chordata</taxon>
        <taxon>Craniata</taxon>
        <taxon>Vertebrata</taxon>
        <taxon>Euteleostomi</taxon>
        <taxon>Actinopterygii</taxon>
        <taxon>Neopterygii</taxon>
        <taxon>Teleostei</taxon>
        <taxon>Clupei</taxon>
        <taxon>Clupeiformes</taxon>
        <taxon>Denticipitoidei</taxon>
        <taxon>Denticipitidae</taxon>
        <taxon>Denticeps</taxon>
    </lineage>
</organism>
<feature type="region of interest" description="Disordered" evidence="6">
    <location>
        <begin position="172"/>
        <end position="200"/>
    </location>
</feature>
<dbReference type="InterPro" id="IPR051133">
    <property type="entry name" value="Adapter_Engulfment-Domain"/>
</dbReference>
<feature type="compositionally biased region" description="Basic and acidic residues" evidence="6">
    <location>
        <begin position="191"/>
        <end position="200"/>
    </location>
</feature>
<dbReference type="Proteomes" id="UP000694580">
    <property type="component" value="Chromosome 13"/>
</dbReference>
<evidence type="ECO:0000256" key="6">
    <source>
        <dbReference type="SAM" id="MobiDB-lite"/>
    </source>
</evidence>
<feature type="compositionally biased region" description="Low complexity" evidence="6">
    <location>
        <begin position="446"/>
        <end position="458"/>
    </location>
</feature>
<reference evidence="8" key="3">
    <citation type="submission" date="2025-09" db="UniProtKB">
        <authorList>
            <consortium name="Ensembl"/>
        </authorList>
    </citation>
    <scope>IDENTIFICATION</scope>
</reference>
<protein>
    <recommendedName>
        <fullName evidence="3">Carboxyl-terminal PDZ ligand of neuronal nitric oxide synthase protein</fullName>
    </recommendedName>
    <alternativeName>
        <fullName evidence="5">C-terminal PDZ ligand of neuronal nitric oxide synthase protein</fullName>
    </alternativeName>
    <alternativeName>
        <fullName evidence="4">Nitric oxide synthase 1 adaptor protein</fullName>
    </alternativeName>
</protein>
<accession>A0AAY4C9R4</accession>
<dbReference type="InterPro" id="IPR011993">
    <property type="entry name" value="PH-like_dom_sf"/>
</dbReference>
<dbReference type="GO" id="GO:0050998">
    <property type="term" value="F:nitric-oxide synthase binding"/>
    <property type="evidence" value="ECO:0007669"/>
    <property type="project" value="TreeGrafter"/>
</dbReference>
<feature type="domain" description="PID" evidence="7">
    <location>
        <begin position="29"/>
        <end position="165"/>
    </location>
</feature>
<keyword evidence="9" id="KW-1185">Reference proteome</keyword>
<reference evidence="8" key="2">
    <citation type="submission" date="2025-08" db="UniProtKB">
        <authorList>
            <consortium name="Ensembl"/>
        </authorList>
    </citation>
    <scope>IDENTIFICATION</scope>
</reference>
<dbReference type="InterPro" id="IPR006020">
    <property type="entry name" value="PTB/PI_dom"/>
</dbReference>
<evidence type="ECO:0000256" key="3">
    <source>
        <dbReference type="ARBA" id="ARBA00067706"/>
    </source>
</evidence>
<dbReference type="SMART" id="SM00462">
    <property type="entry name" value="PTB"/>
    <property type="match status" value="1"/>
</dbReference>
<dbReference type="SUPFAM" id="SSF50729">
    <property type="entry name" value="PH domain-like"/>
    <property type="match status" value="1"/>
</dbReference>
<feature type="compositionally biased region" description="Polar residues" evidence="6">
    <location>
        <begin position="687"/>
        <end position="697"/>
    </location>
</feature>
<evidence type="ECO:0000256" key="1">
    <source>
        <dbReference type="ARBA" id="ARBA00023054"/>
    </source>
</evidence>